<dbReference type="InterPro" id="IPR012341">
    <property type="entry name" value="6hp_glycosidase-like_sf"/>
</dbReference>
<name>A0A5C3KIT6_COPMA</name>
<dbReference type="OrthoDB" id="3534988at2759"/>
<dbReference type="GO" id="GO:0003824">
    <property type="term" value="F:catalytic activity"/>
    <property type="evidence" value="ECO:0007669"/>
    <property type="project" value="UniProtKB-ARBA"/>
</dbReference>
<dbReference type="AlphaFoldDB" id="A0A5C3KIT6"/>
<keyword evidence="3" id="KW-1185">Reference proteome</keyword>
<dbReference type="STRING" id="230819.A0A5C3KIT6"/>
<reference evidence="2 3" key="1">
    <citation type="journal article" date="2019" name="Nat. Ecol. Evol.">
        <title>Megaphylogeny resolves global patterns of mushroom evolution.</title>
        <authorList>
            <person name="Varga T."/>
            <person name="Krizsan K."/>
            <person name="Foldi C."/>
            <person name="Dima B."/>
            <person name="Sanchez-Garcia M."/>
            <person name="Sanchez-Ramirez S."/>
            <person name="Szollosi G.J."/>
            <person name="Szarkandi J.G."/>
            <person name="Papp V."/>
            <person name="Albert L."/>
            <person name="Andreopoulos W."/>
            <person name="Angelini C."/>
            <person name="Antonin V."/>
            <person name="Barry K.W."/>
            <person name="Bougher N.L."/>
            <person name="Buchanan P."/>
            <person name="Buyck B."/>
            <person name="Bense V."/>
            <person name="Catcheside P."/>
            <person name="Chovatia M."/>
            <person name="Cooper J."/>
            <person name="Damon W."/>
            <person name="Desjardin D."/>
            <person name="Finy P."/>
            <person name="Geml J."/>
            <person name="Haridas S."/>
            <person name="Hughes K."/>
            <person name="Justo A."/>
            <person name="Karasinski D."/>
            <person name="Kautmanova I."/>
            <person name="Kiss B."/>
            <person name="Kocsube S."/>
            <person name="Kotiranta H."/>
            <person name="LaButti K.M."/>
            <person name="Lechner B.E."/>
            <person name="Liimatainen K."/>
            <person name="Lipzen A."/>
            <person name="Lukacs Z."/>
            <person name="Mihaltcheva S."/>
            <person name="Morgado L.N."/>
            <person name="Niskanen T."/>
            <person name="Noordeloos M.E."/>
            <person name="Ohm R.A."/>
            <person name="Ortiz-Santana B."/>
            <person name="Ovrebo C."/>
            <person name="Racz N."/>
            <person name="Riley R."/>
            <person name="Savchenko A."/>
            <person name="Shiryaev A."/>
            <person name="Soop K."/>
            <person name="Spirin V."/>
            <person name="Szebenyi C."/>
            <person name="Tomsovsky M."/>
            <person name="Tulloss R.E."/>
            <person name="Uehling J."/>
            <person name="Grigoriev I.V."/>
            <person name="Vagvolgyi C."/>
            <person name="Papp T."/>
            <person name="Martin F.M."/>
            <person name="Miettinen O."/>
            <person name="Hibbett D.S."/>
            <person name="Nagy L.G."/>
        </authorList>
    </citation>
    <scope>NUCLEOTIDE SEQUENCE [LARGE SCALE GENOMIC DNA]</scope>
    <source>
        <strain evidence="2 3">CBS 121175</strain>
    </source>
</reference>
<gene>
    <name evidence="2" type="ORF">FA15DRAFT_722311</name>
</gene>
<evidence type="ECO:0000256" key="1">
    <source>
        <dbReference type="SAM" id="MobiDB-lite"/>
    </source>
</evidence>
<proteinExistence type="predicted"/>
<dbReference type="Gene3D" id="1.50.10.10">
    <property type="match status" value="1"/>
</dbReference>
<evidence type="ECO:0008006" key="4">
    <source>
        <dbReference type="Google" id="ProtNLM"/>
    </source>
</evidence>
<dbReference type="EMBL" id="ML210315">
    <property type="protein sequence ID" value="TFK20024.1"/>
    <property type="molecule type" value="Genomic_DNA"/>
</dbReference>
<evidence type="ECO:0000313" key="2">
    <source>
        <dbReference type="EMBL" id="TFK20024.1"/>
    </source>
</evidence>
<dbReference type="InterPro" id="IPR008928">
    <property type="entry name" value="6-hairpin_glycosidase_sf"/>
</dbReference>
<dbReference type="Proteomes" id="UP000307440">
    <property type="component" value="Unassembled WGS sequence"/>
</dbReference>
<dbReference type="GO" id="GO:0005975">
    <property type="term" value="P:carbohydrate metabolic process"/>
    <property type="evidence" value="ECO:0007669"/>
    <property type="project" value="InterPro"/>
</dbReference>
<protein>
    <recommendedName>
        <fullName evidence="4">Six-hairpin glycosidase</fullName>
    </recommendedName>
</protein>
<dbReference type="SUPFAM" id="SSF48208">
    <property type="entry name" value="Six-hairpin glycosidases"/>
    <property type="match status" value="1"/>
</dbReference>
<feature type="region of interest" description="Disordered" evidence="1">
    <location>
        <begin position="32"/>
        <end position="53"/>
    </location>
</feature>
<accession>A0A5C3KIT6</accession>
<organism evidence="2 3">
    <name type="scientific">Coprinopsis marcescibilis</name>
    <name type="common">Agaric fungus</name>
    <name type="synonym">Psathyrella marcescibilis</name>
    <dbReference type="NCBI Taxonomy" id="230819"/>
    <lineage>
        <taxon>Eukaryota</taxon>
        <taxon>Fungi</taxon>
        <taxon>Dikarya</taxon>
        <taxon>Basidiomycota</taxon>
        <taxon>Agaricomycotina</taxon>
        <taxon>Agaricomycetes</taxon>
        <taxon>Agaricomycetidae</taxon>
        <taxon>Agaricales</taxon>
        <taxon>Agaricineae</taxon>
        <taxon>Psathyrellaceae</taxon>
        <taxon>Coprinopsis</taxon>
    </lineage>
</organism>
<sequence length="738" mass="82754">MYIIIQLTSTSSQASSPSSSKIPRRAIISHFNPRRTSSSPNPPQPQTPLPIGNGNLAFNTDLTSLQTLHPHSILSSWSFKPDAPPPNRSLSDIAAYTGQRWPDQSGRLIQYDFGGPPDLEAYLRGSPNRANLARVGLLLLHTDTDADGKPKALDIEEAHILDAEQVLDLWTGRLSSGFTLHGHKIHITSTSSLTSDTISIRLSSPLLDRPQSLTTTLTLGLFIDFPWNEGSEKFQVPFVGYWDVPHKHSTTLTYPSTHTARIAHTQHETTFYTYINSPSPLNITRDSPLRHRYTILSSLSHSSASSPRGELALTLHWTPKSTPPNLSSPDDVERSSTNGWFKYWSDSGFVDVWTGSEDPRAEELQRRIILSRYLLRVNGAGDTPPQESGLVNNGWFGKFHMEMYFWHSAHWALWNNWEILNLSSTIYHRLLPSARALARTQQGYTTGARWLKMTDPSGRSSPGELNNLLIWQQPHPILFALYEYRAFPTSRTLKKWREVILHTADWMAEFAWFNSTSGKFDLGPPVHVVSEDTSPNRTVNPAFELAYWRYGLGEAERWVEKLGERPPEKWKVVRENLAALPVGGDGLYAIHEGIHSSFWTDPAYTSDHPALVGLHGWLPPTPGLDLPIAKLTSEKIWTHWNITNCWGWDFPMLAMSAARNGDPEKALEWLLHPLFAFDDVGMPLGGARVPTPYFPASGSLLYAIAMMAKGWDGSSRRESPGFPRKGWKVRTEGLSVAL</sequence>
<evidence type="ECO:0000313" key="3">
    <source>
        <dbReference type="Proteomes" id="UP000307440"/>
    </source>
</evidence>